<evidence type="ECO:0000313" key="1">
    <source>
        <dbReference type="EMBL" id="AYJ73146.1"/>
    </source>
</evidence>
<gene>
    <name evidence="1" type="ORF">CPT_Stubb_006</name>
</gene>
<name>A0A3B8DIY5_9CAUD</name>
<reference evidence="2" key="1">
    <citation type="submission" date="2018-09" db="EMBL/GenBank/DDBJ databases">
        <title>Complete genome of Proteus mirabilis phage Stubb.</title>
        <authorList>
            <person name="Bourgeois T.A."/>
            <person name="Lessor L."/>
            <person name="O'Leary C.J."/>
            <person name="Liu M."/>
        </authorList>
    </citation>
    <scope>NUCLEOTIDE SEQUENCE [LARGE SCALE GENOMIC DNA]</scope>
</reference>
<keyword evidence="2" id="KW-1185">Reference proteome</keyword>
<dbReference type="EMBL" id="MH830339">
    <property type="protein sequence ID" value="AYJ73146.1"/>
    <property type="molecule type" value="Genomic_DNA"/>
</dbReference>
<proteinExistence type="predicted"/>
<evidence type="ECO:0000313" key="2">
    <source>
        <dbReference type="Proteomes" id="UP000269143"/>
    </source>
</evidence>
<organism evidence="1 2">
    <name type="scientific">Proteus phage Stubb</name>
    <dbReference type="NCBI Taxonomy" id="2315597"/>
    <lineage>
        <taxon>Viruses</taxon>
        <taxon>Duplodnaviria</taxon>
        <taxon>Heunggongvirae</taxon>
        <taxon>Uroviricota</taxon>
        <taxon>Caudoviricetes</taxon>
        <taxon>Demerecviridae</taxon>
        <taxon>Novosibvirus</taxon>
        <taxon>Novosibvirus stubb</taxon>
    </lineage>
</organism>
<protein>
    <submittedName>
        <fullName evidence="1">Uncharacterized protein</fullName>
    </submittedName>
</protein>
<dbReference type="Proteomes" id="UP000269143">
    <property type="component" value="Segment"/>
</dbReference>
<accession>A0A3B8DIY5</accession>
<sequence>MKELTLIEAMFLLAKQECSDETKILLAGIDAYMNEDDARTAYQVVAKEYEDILSDFFNNGKPNVSTYPKEAYLAWNNICMLQKARDLIIAEV</sequence>